<evidence type="ECO:0000313" key="5">
    <source>
        <dbReference type="EMBL" id="PZO92075.1"/>
    </source>
</evidence>
<feature type="active site" description="Proton acceptor" evidence="4">
    <location>
        <position position="73"/>
    </location>
</feature>
<comment type="subcellular location">
    <subcellularLocation>
        <location evidence="4">Cytoplasm</location>
    </subcellularLocation>
</comment>
<keyword evidence="4" id="KW-0963">Cytoplasm</keyword>
<protein>
    <recommendedName>
        <fullName evidence="4">Nucleoside triphosphate pyrophosphatase</fullName>
        <ecNumber evidence="4">3.6.1.9</ecNumber>
    </recommendedName>
    <alternativeName>
        <fullName evidence="4">Nucleotide pyrophosphatase</fullName>
        <shortName evidence="4">Nucleotide PPase</shortName>
    </alternativeName>
</protein>
<dbReference type="InterPro" id="IPR003697">
    <property type="entry name" value="Maf-like"/>
</dbReference>
<dbReference type="PANTHER" id="PTHR43213:SF5">
    <property type="entry name" value="BIFUNCTIONAL DTTP_UTP PYROPHOSPHATASE_METHYLTRANSFERASE PROTEIN-RELATED"/>
    <property type="match status" value="1"/>
</dbReference>
<dbReference type="PIRSF" id="PIRSF006305">
    <property type="entry name" value="Maf"/>
    <property type="match status" value="1"/>
</dbReference>
<keyword evidence="2 4" id="KW-0378">Hydrolase</keyword>
<dbReference type="Proteomes" id="UP000249066">
    <property type="component" value="Unassembled WGS sequence"/>
</dbReference>
<evidence type="ECO:0000256" key="2">
    <source>
        <dbReference type="ARBA" id="ARBA00022801"/>
    </source>
</evidence>
<dbReference type="HAMAP" id="MF_00528">
    <property type="entry name" value="Maf"/>
    <property type="match status" value="1"/>
</dbReference>
<evidence type="ECO:0000256" key="1">
    <source>
        <dbReference type="ARBA" id="ARBA00001968"/>
    </source>
</evidence>
<proteinExistence type="inferred from homology"/>
<dbReference type="GO" id="GO:0047429">
    <property type="term" value="F:nucleoside triphosphate diphosphatase activity"/>
    <property type="evidence" value="ECO:0007669"/>
    <property type="project" value="UniProtKB-EC"/>
</dbReference>
<gene>
    <name evidence="5" type="ORF">DI623_01080</name>
</gene>
<accession>A0A2W5CAA3</accession>
<comment type="catalytic activity">
    <reaction evidence="4">
        <text>a 2'-deoxyribonucleoside 5'-triphosphate + H2O = a 2'-deoxyribonucleoside 5'-phosphate + diphosphate + H(+)</text>
        <dbReference type="Rhea" id="RHEA:44644"/>
        <dbReference type="ChEBI" id="CHEBI:15377"/>
        <dbReference type="ChEBI" id="CHEBI:15378"/>
        <dbReference type="ChEBI" id="CHEBI:33019"/>
        <dbReference type="ChEBI" id="CHEBI:61560"/>
        <dbReference type="ChEBI" id="CHEBI:65317"/>
        <dbReference type="EC" id="3.6.1.9"/>
    </reaction>
</comment>
<dbReference type="EMBL" id="QFNN01000002">
    <property type="protein sequence ID" value="PZO92075.1"/>
    <property type="molecule type" value="Genomic_DNA"/>
</dbReference>
<comment type="cofactor">
    <cofactor evidence="1 4">
        <name>a divalent metal cation</name>
        <dbReference type="ChEBI" id="CHEBI:60240"/>
    </cofactor>
</comment>
<dbReference type="PANTHER" id="PTHR43213">
    <property type="entry name" value="BIFUNCTIONAL DTTP/UTP PYROPHOSPHATASE/METHYLTRANSFERASE PROTEIN-RELATED"/>
    <property type="match status" value="1"/>
</dbReference>
<keyword evidence="3 4" id="KW-0546">Nucleotide metabolism</keyword>
<reference evidence="5 6" key="1">
    <citation type="submission" date="2017-08" db="EMBL/GenBank/DDBJ databases">
        <title>Infants hospitalized years apart are colonized by the same room-sourced microbial strains.</title>
        <authorList>
            <person name="Brooks B."/>
            <person name="Olm M.R."/>
            <person name="Firek B.A."/>
            <person name="Baker R."/>
            <person name="Thomas B.C."/>
            <person name="Morowitz M.J."/>
            <person name="Banfield J.F."/>
        </authorList>
    </citation>
    <scope>NUCLEOTIDE SEQUENCE [LARGE SCALE GENOMIC DNA]</scope>
    <source>
        <strain evidence="5">S2_018_000_R2_101</strain>
    </source>
</reference>
<dbReference type="CDD" id="cd00555">
    <property type="entry name" value="Maf"/>
    <property type="match status" value="1"/>
</dbReference>
<comment type="caution">
    <text evidence="4">Lacks conserved residue(s) required for the propagation of feature annotation.</text>
</comment>
<comment type="catalytic activity">
    <reaction evidence="4">
        <text>a ribonucleoside 5'-triphosphate + H2O = a ribonucleoside 5'-phosphate + diphosphate + H(+)</text>
        <dbReference type="Rhea" id="RHEA:23996"/>
        <dbReference type="ChEBI" id="CHEBI:15377"/>
        <dbReference type="ChEBI" id="CHEBI:15378"/>
        <dbReference type="ChEBI" id="CHEBI:33019"/>
        <dbReference type="ChEBI" id="CHEBI:58043"/>
        <dbReference type="ChEBI" id="CHEBI:61557"/>
        <dbReference type="EC" id="3.6.1.9"/>
    </reaction>
</comment>
<dbReference type="Gene3D" id="3.90.950.10">
    <property type="match status" value="1"/>
</dbReference>
<dbReference type="GO" id="GO:0009117">
    <property type="term" value="P:nucleotide metabolic process"/>
    <property type="evidence" value="ECO:0007669"/>
    <property type="project" value="UniProtKB-KW"/>
</dbReference>
<evidence type="ECO:0000256" key="3">
    <source>
        <dbReference type="ARBA" id="ARBA00023080"/>
    </source>
</evidence>
<dbReference type="EC" id="3.6.1.9" evidence="4"/>
<dbReference type="SUPFAM" id="SSF52972">
    <property type="entry name" value="ITPase-like"/>
    <property type="match status" value="1"/>
</dbReference>
<comment type="similarity">
    <text evidence="4">Belongs to the Maf family.</text>
</comment>
<evidence type="ECO:0000256" key="4">
    <source>
        <dbReference type="HAMAP-Rule" id="MF_00528"/>
    </source>
</evidence>
<name>A0A2W5CAA3_9SPHN</name>
<sequence length="197" mass="21365">MTAIILASQSAARRRMLDEAGVPFRAESPMVDEETAKAAFAHLAARDLADALAELKAVKLSARFPGDLVIGSDQVLQADDGALLDKPGTRDRAEAQLRMLAGRPHRLHSAVVVAEGGRPVWRAVDRATLHMRALGDDFLADYLDREGDAILGCVGCYRIEGLGIQLFSRIEGSHSTILGMPLLPLLDYLRTRKLILA</sequence>
<dbReference type="InterPro" id="IPR029001">
    <property type="entry name" value="ITPase-like_fam"/>
</dbReference>
<evidence type="ECO:0000313" key="6">
    <source>
        <dbReference type="Proteomes" id="UP000249066"/>
    </source>
</evidence>
<dbReference type="AlphaFoldDB" id="A0A2W5CAA3"/>
<comment type="function">
    <text evidence="4">Nucleoside triphosphate pyrophosphatase. May have a dual role in cell division arrest and in preventing the incorporation of modified nucleotides into cellular nucleic acids.</text>
</comment>
<dbReference type="Pfam" id="PF02545">
    <property type="entry name" value="Maf"/>
    <property type="match status" value="1"/>
</dbReference>
<comment type="caution">
    <text evidence="5">The sequence shown here is derived from an EMBL/GenBank/DDBJ whole genome shotgun (WGS) entry which is preliminary data.</text>
</comment>
<dbReference type="GO" id="GO:0005737">
    <property type="term" value="C:cytoplasm"/>
    <property type="evidence" value="ECO:0007669"/>
    <property type="project" value="UniProtKB-SubCell"/>
</dbReference>
<organism evidence="5 6">
    <name type="scientific">Sphingomonas sanxanigenens</name>
    <dbReference type="NCBI Taxonomy" id="397260"/>
    <lineage>
        <taxon>Bacteria</taxon>
        <taxon>Pseudomonadati</taxon>
        <taxon>Pseudomonadota</taxon>
        <taxon>Alphaproteobacteria</taxon>
        <taxon>Sphingomonadales</taxon>
        <taxon>Sphingomonadaceae</taxon>
        <taxon>Sphingomonas</taxon>
    </lineage>
</organism>